<sequence>AYDTPIVGWRRASVNTLRLWRARAEEDLQLDRFNAGDHIGAVVDVVKAESISRVLYPADSTEAGQELRLRQ</sequence>
<dbReference type="EMBL" id="QORE01004330">
    <property type="protein sequence ID" value="RCI62413.1"/>
    <property type="molecule type" value="Genomic_DNA"/>
</dbReference>
<dbReference type="Pfam" id="PF00343">
    <property type="entry name" value="Phosphorylase"/>
    <property type="match status" value="1"/>
</dbReference>
<comment type="catalytic activity">
    <reaction evidence="2">
        <text>[(1-&gt;4)-alpha-D-glucosyl](n) + phosphate = [(1-&gt;4)-alpha-D-glucosyl](n-1) + alpha-D-glucose 1-phosphate</text>
        <dbReference type="Rhea" id="RHEA:41732"/>
        <dbReference type="Rhea" id="RHEA-COMP:9584"/>
        <dbReference type="Rhea" id="RHEA-COMP:9586"/>
        <dbReference type="ChEBI" id="CHEBI:15444"/>
        <dbReference type="ChEBI" id="CHEBI:43474"/>
        <dbReference type="ChEBI" id="CHEBI:58601"/>
        <dbReference type="EC" id="2.4.1.1"/>
    </reaction>
</comment>
<comment type="function">
    <text evidence="2">Allosteric enzyme that catalyzes the rate-limiting step in glycogen catabolism, the phosphorolytic cleavage of glycogen to produce glucose-1-phosphate, and plays a central role in maintaining cellular and organismal glucose homeostasis.</text>
</comment>
<dbReference type="PANTHER" id="PTHR11468:SF3">
    <property type="entry name" value="GLYCOGEN PHOSPHORYLASE, LIVER FORM"/>
    <property type="match status" value="1"/>
</dbReference>
<evidence type="ECO:0000313" key="4">
    <source>
        <dbReference type="Proteomes" id="UP000253594"/>
    </source>
</evidence>
<keyword evidence="2" id="KW-0328">Glycosyltransferase</keyword>
<dbReference type="GO" id="GO:0005737">
    <property type="term" value="C:cytoplasm"/>
    <property type="evidence" value="ECO:0007669"/>
    <property type="project" value="TreeGrafter"/>
</dbReference>
<comment type="caution">
    <text evidence="3">The sequence shown here is derived from an EMBL/GenBank/DDBJ whole genome shotgun (WGS) entry which is preliminary data.</text>
</comment>
<gene>
    <name evidence="3" type="ORF">DT376_46040</name>
</gene>
<dbReference type="PANTHER" id="PTHR11468">
    <property type="entry name" value="GLYCOGEN PHOSPHORYLASE"/>
    <property type="match status" value="1"/>
</dbReference>
<comment type="cofactor">
    <cofactor evidence="2">
        <name>pyridoxal 5'-phosphate</name>
        <dbReference type="ChEBI" id="CHEBI:597326"/>
    </cofactor>
</comment>
<keyword evidence="2" id="KW-0119">Carbohydrate metabolism</keyword>
<dbReference type="Gene3D" id="3.40.50.2000">
    <property type="entry name" value="Glycogen Phosphorylase B"/>
    <property type="match status" value="1"/>
</dbReference>
<dbReference type="InterPro" id="IPR000811">
    <property type="entry name" value="Glyco_trans_35"/>
</dbReference>
<name>A0A367LT55_PSEAI</name>
<proteinExistence type="inferred from homology"/>
<comment type="similarity">
    <text evidence="1 2">Belongs to the glycogen phosphorylase family.</text>
</comment>
<dbReference type="GO" id="GO:0008184">
    <property type="term" value="F:glycogen phosphorylase activity"/>
    <property type="evidence" value="ECO:0007669"/>
    <property type="project" value="InterPro"/>
</dbReference>
<dbReference type="EC" id="2.4.1.1" evidence="2"/>
<accession>A0A367LT55</accession>
<dbReference type="Proteomes" id="UP000253594">
    <property type="component" value="Unassembled WGS sequence"/>
</dbReference>
<evidence type="ECO:0000256" key="2">
    <source>
        <dbReference type="RuleBase" id="RU000587"/>
    </source>
</evidence>
<evidence type="ECO:0000256" key="1">
    <source>
        <dbReference type="ARBA" id="ARBA00006047"/>
    </source>
</evidence>
<keyword evidence="2" id="KW-0663">Pyridoxal phosphate</keyword>
<dbReference type="AlphaFoldDB" id="A0A367LT55"/>
<dbReference type="GO" id="GO:0030170">
    <property type="term" value="F:pyridoxal phosphate binding"/>
    <property type="evidence" value="ECO:0007669"/>
    <property type="project" value="TreeGrafter"/>
</dbReference>
<feature type="non-terminal residue" evidence="3">
    <location>
        <position position="71"/>
    </location>
</feature>
<evidence type="ECO:0000313" key="3">
    <source>
        <dbReference type="EMBL" id="RCI62413.1"/>
    </source>
</evidence>
<reference evidence="3 4" key="1">
    <citation type="submission" date="2018-07" db="EMBL/GenBank/DDBJ databases">
        <title>Mechanisms of high-level aminoglycoside resistance among Gram-negative pathogens in Brazil.</title>
        <authorList>
            <person name="Ballaben A.S."/>
            <person name="Darini A.L.C."/>
            <person name="Doi Y."/>
        </authorList>
    </citation>
    <scope>NUCLEOTIDE SEQUENCE [LARGE SCALE GENOMIC DNA]</scope>
    <source>
        <strain evidence="3 4">B2-305</strain>
    </source>
</reference>
<feature type="non-terminal residue" evidence="3">
    <location>
        <position position="1"/>
    </location>
</feature>
<dbReference type="SUPFAM" id="SSF53756">
    <property type="entry name" value="UDP-Glycosyltransferase/glycogen phosphorylase"/>
    <property type="match status" value="1"/>
</dbReference>
<protein>
    <recommendedName>
        <fullName evidence="2">Alpha-1,4 glucan phosphorylase</fullName>
        <ecNumber evidence="2">2.4.1.1</ecNumber>
    </recommendedName>
</protein>
<keyword evidence="2" id="KW-0808">Transferase</keyword>
<dbReference type="GO" id="GO:0005980">
    <property type="term" value="P:glycogen catabolic process"/>
    <property type="evidence" value="ECO:0007669"/>
    <property type="project" value="TreeGrafter"/>
</dbReference>
<organism evidence="3 4">
    <name type="scientific">Pseudomonas aeruginosa</name>
    <dbReference type="NCBI Taxonomy" id="287"/>
    <lineage>
        <taxon>Bacteria</taxon>
        <taxon>Pseudomonadati</taxon>
        <taxon>Pseudomonadota</taxon>
        <taxon>Gammaproteobacteria</taxon>
        <taxon>Pseudomonadales</taxon>
        <taxon>Pseudomonadaceae</taxon>
        <taxon>Pseudomonas</taxon>
    </lineage>
</organism>